<proteinExistence type="predicted"/>
<dbReference type="GO" id="GO:0031902">
    <property type="term" value="C:late endosome membrane"/>
    <property type="evidence" value="ECO:0007669"/>
    <property type="project" value="TreeGrafter"/>
</dbReference>
<dbReference type="GO" id="GO:0010506">
    <property type="term" value="P:regulation of autophagy"/>
    <property type="evidence" value="ECO:0007669"/>
    <property type="project" value="InterPro"/>
</dbReference>
<sequence length="208" mass="23957">MVLKFGPKEHQIERLNLFLMSPESPPKLAFSLLLNLQDGPVGIHTIDNLVVVHHKHTSKSLIFDIGLQKTLVERAPVAVTTIRLHDRIKEAFSSLNTYHPAWVTFPPNLIADVRLGIFSTIKIDLEGTAEEIQDNMMLLDFIMNRKNSEEFFLKTLRRLLLNKELSIRQSAEIFTRILEEPTVALNNNNKGKFWQNLVFDHAEIDDYE</sequence>
<name>A0A1I7RWY7_BURXY</name>
<dbReference type="InterPro" id="IPR040371">
    <property type="entry name" value="RMC1"/>
</dbReference>
<protein>
    <submittedName>
        <fullName evidence="2">RGS domain-containing protein</fullName>
    </submittedName>
</protein>
<dbReference type="PANTHER" id="PTHR12897:SF4">
    <property type="entry name" value="REGULATOR OF MON1-CCZ1 COMPLEX"/>
    <property type="match status" value="1"/>
</dbReference>
<dbReference type="PANTHER" id="PTHR12897">
    <property type="entry name" value="COLON CANCER-ASSOCIATED PROTEIN MIC1"/>
    <property type="match status" value="1"/>
</dbReference>
<organism evidence="1 2">
    <name type="scientific">Bursaphelenchus xylophilus</name>
    <name type="common">Pinewood nematode worm</name>
    <name type="synonym">Aphelenchoides xylophilus</name>
    <dbReference type="NCBI Taxonomy" id="6326"/>
    <lineage>
        <taxon>Eukaryota</taxon>
        <taxon>Metazoa</taxon>
        <taxon>Ecdysozoa</taxon>
        <taxon>Nematoda</taxon>
        <taxon>Chromadorea</taxon>
        <taxon>Rhabditida</taxon>
        <taxon>Tylenchina</taxon>
        <taxon>Tylenchomorpha</taxon>
        <taxon>Aphelenchoidea</taxon>
        <taxon>Aphelenchoididae</taxon>
        <taxon>Bursaphelenchus</taxon>
    </lineage>
</organism>
<dbReference type="GO" id="GO:0035658">
    <property type="term" value="C:Mon1-Ccz1 complex"/>
    <property type="evidence" value="ECO:0007669"/>
    <property type="project" value="InterPro"/>
</dbReference>
<evidence type="ECO:0000313" key="2">
    <source>
        <dbReference type="WBParaSite" id="BXY_0525000.1"/>
    </source>
</evidence>
<dbReference type="Proteomes" id="UP000095284">
    <property type="component" value="Unplaced"/>
</dbReference>
<reference evidence="2" key="1">
    <citation type="submission" date="2016-11" db="UniProtKB">
        <authorList>
            <consortium name="WormBaseParasite"/>
        </authorList>
    </citation>
    <scope>IDENTIFICATION</scope>
</reference>
<dbReference type="GO" id="GO:0005765">
    <property type="term" value="C:lysosomal membrane"/>
    <property type="evidence" value="ECO:0007669"/>
    <property type="project" value="TreeGrafter"/>
</dbReference>
<dbReference type="AlphaFoldDB" id="A0A1I7RWY7"/>
<evidence type="ECO:0000313" key="1">
    <source>
        <dbReference type="Proteomes" id="UP000095284"/>
    </source>
</evidence>
<accession>A0A1I7RWY7</accession>
<dbReference type="WBParaSite" id="BXY_0525000.1">
    <property type="protein sequence ID" value="BXY_0525000.1"/>
    <property type="gene ID" value="BXY_0525000"/>
</dbReference>